<dbReference type="GO" id="GO:0008168">
    <property type="term" value="F:methyltransferase activity"/>
    <property type="evidence" value="ECO:0007669"/>
    <property type="project" value="UniProtKB-KW"/>
</dbReference>
<accession>A0A2N7TGM8</accession>
<dbReference type="EMBL" id="PNRE01000093">
    <property type="protein sequence ID" value="PMR67319.1"/>
    <property type="molecule type" value="Genomic_DNA"/>
</dbReference>
<evidence type="ECO:0000256" key="1">
    <source>
        <dbReference type="ARBA" id="ARBA00022763"/>
    </source>
</evidence>
<evidence type="ECO:0000313" key="3">
    <source>
        <dbReference type="EMBL" id="PMR67319.1"/>
    </source>
</evidence>
<dbReference type="Proteomes" id="UP000235346">
    <property type="component" value="Unassembled WGS sequence"/>
</dbReference>
<dbReference type="OrthoDB" id="9132167at2"/>
<dbReference type="SUPFAM" id="SSF46767">
    <property type="entry name" value="Methylated DNA-protein cysteine methyltransferase, C-terminal domain"/>
    <property type="match status" value="1"/>
</dbReference>
<evidence type="ECO:0000259" key="2">
    <source>
        <dbReference type="Pfam" id="PF01035"/>
    </source>
</evidence>
<dbReference type="Gene3D" id="1.10.10.10">
    <property type="entry name" value="Winged helix-like DNA-binding domain superfamily/Winged helix DNA-binding domain"/>
    <property type="match status" value="1"/>
</dbReference>
<dbReference type="RefSeq" id="WP_102629671.1">
    <property type="nucleotide sequence ID" value="NZ_PDOH01000047.1"/>
</dbReference>
<sequence length="97" mass="10613">MKRELEEQIYTIVAAIPPGRVTTYGGIAAMTDGATPRMVGAALRRLPDGHGLPWHRVISASRRLADHGGARTQRDLLIAEGVAFDVRGRVDAERLWP</sequence>
<dbReference type="PANTHER" id="PTHR42942:SF1">
    <property type="entry name" value="ALKYLTRANSFERASE-LIKE PROTEIN 1"/>
    <property type="match status" value="1"/>
</dbReference>
<proteinExistence type="predicted"/>
<dbReference type="GO" id="GO:0032259">
    <property type="term" value="P:methylation"/>
    <property type="evidence" value="ECO:0007669"/>
    <property type="project" value="UniProtKB-KW"/>
</dbReference>
<dbReference type="Pfam" id="PF01035">
    <property type="entry name" value="DNA_binding_1"/>
    <property type="match status" value="1"/>
</dbReference>
<name>A0A2N7TGM8_9GAMM</name>
<dbReference type="AlphaFoldDB" id="A0A2N7TGM8"/>
<dbReference type="InterPro" id="IPR014048">
    <property type="entry name" value="MethylDNA_cys_MeTrfase_DNA-bd"/>
</dbReference>
<evidence type="ECO:0000313" key="4">
    <source>
        <dbReference type="Proteomes" id="UP000235346"/>
    </source>
</evidence>
<comment type="caution">
    <text evidence="3">The sequence shown here is derived from an EMBL/GenBank/DDBJ whole genome shotgun (WGS) entry which is preliminary data.</text>
</comment>
<protein>
    <submittedName>
        <fullName evidence="3">Cysteine methyltransferase</fullName>
    </submittedName>
</protein>
<keyword evidence="1" id="KW-0227">DNA damage</keyword>
<dbReference type="InterPro" id="IPR052520">
    <property type="entry name" value="ATL_DNA_repair"/>
</dbReference>
<dbReference type="GO" id="GO:0006281">
    <property type="term" value="P:DNA repair"/>
    <property type="evidence" value="ECO:0007669"/>
    <property type="project" value="InterPro"/>
</dbReference>
<keyword evidence="3" id="KW-0489">Methyltransferase</keyword>
<dbReference type="InterPro" id="IPR036217">
    <property type="entry name" value="MethylDNA_cys_MeTrfase_DNAb"/>
</dbReference>
<dbReference type="PANTHER" id="PTHR42942">
    <property type="entry name" value="6-O-METHYLGUANINE DNA METHYLTRANSFERASE"/>
    <property type="match status" value="1"/>
</dbReference>
<reference evidence="3 4" key="1">
    <citation type="submission" date="2018-01" db="EMBL/GenBank/DDBJ databases">
        <title>Halomonas endophytica sp. nov., isolated from storage liquid in the stems of Populus euphratica.</title>
        <authorList>
            <person name="Chen C."/>
        </authorList>
    </citation>
    <scope>NUCLEOTIDE SEQUENCE [LARGE SCALE GENOMIC DNA]</scope>
    <source>
        <strain evidence="3 4">DSM 26881</strain>
    </source>
</reference>
<keyword evidence="3" id="KW-0808">Transferase</keyword>
<keyword evidence="4" id="KW-1185">Reference proteome</keyword>
<feature type="domain" description="Methylated-DNA-[protein]-cysteine S-methyltransferase DNA binding" evidence="2">
    <location>
        <begin position="5"/>
        <end position="82"/>
    </location>
</feature>
<dbReference type="CDD" id="cd06445">
    <property type="entry name" value="ATase"/>
    <property type="match status" value="1"/>
</dbReference>
<dbReference type="InterPro" id="IPR036388">
    <property type="entry name" value="WH-like_DNA-bd_sf"/>
</dbReference>
<gene>
    <name evidence="3" type="ORF">C1H66_20180</name>
</gene>
<organism evidence="3 4">
    <name type="scientific">Halomonas heilongjiangensis</name>
    <dbReference type="NCBI Taxonomy" id="1387883"/>
    <lineage>
        <taxon>Bacteria</taxon>
        <taxon>Pseudomonadati</taxon>
        <taxon>Pseudomonadota</taxon>
        <taxon>Gammaproteobacteria</taxon>
        <taxon>Oceanospirillales</taxon>
        <taxon>Halomonadaceae</taxon>
        <taxon>Halomonas</taxon>
    </lineage>
</organism>